<dbReference type="PANTHER" id="PTHR45138:SF9">
    <property type="entry name" value="DIGUANYLATE CYCLASE DGCM-RELATED"/>
    <property type="match status" value="1"/>
</dbReference>
<dbReference type="GO" id="GO:0043709">
    <property type="term" value="P:cell adhesion involved in single-species biofilm formation"/>
    <property type="evidence" value="ECO:0007669"/>
    <property type="project" value="TreeGrafter"/>
</dbReference>
<dbReference type="GO" id="GO:0052621">
    <property type="term" value="F:diguanylate cyclase activity"/>
    <property type="evidence" value="ECO:0007669"/>
    <property type="project" value="TreeGrafter"/>
</dbReference>
<dbReference type="PANTHER" id="PTHR45138">
    <property type="entry name" value="REGULATORY COMPONENTS OF SENSORY TRANSDUCTION SYSTEM"/>
    <property type="match status" value="1"/>
</dbReference>
<accession>A0A6I4YGF7</accession>
<dbReference type="AlphaFoldDB" id="A0A6I4YGF7"/>
<dbReference type="GO" id="GO:0005886">
    <property type="term" value="C:plasma membrane"/>
    <property type="evidence" value="ECO:0007669"/>
    <property type="project" value="TreeGrafter"/>
</dbReference>
<organism evidence="3 4">
    <name type="scientific">Deinococcus xianganensis</name>
    <dbReference type="NCBI Taxonomy" id="1507289"/>
    <lineage>
        <taxon>Bacteria</taxon>
        <taxon>Thermotogati</taxon>
        <taxon>Deinococcota</taxon>
        <taxon>Deinococci</taxon>
        <taxon>Deinococcales</taxon>
        <taxon>Deinococcaceae</taxon>
        <taxon>Deinococcus</taxon>
    </lineage>
</organism>
<comment type="caution">
    <text evidence="3">The sequence shown here is derived from an EMBL/GenBank/DDBJ whole genome shotgun (WGS) entry which is preliminary data.</text>
</comment>
<gene>
    <name evidence="3" type="ORF">GLX28_05480</name>
</gene>
<dbReference type="CDD" id="cd01949">
    <property type="entry name" value="GGDEF"/>
    <property type="match status" value="1"/>
</dbReference>
<dbReference type="InterPro" id="IPR043128">
    <property type="entry name" value="Rev_trsase/Diguanyl_cyclase"/>
</dbReference>
<dbReference type="InterPro" id="IPR050469">
    <property type="entry name" value="Diguanylate_Cyclase"/>
</dbReference>
<evidence type="ECO:0000313" key="4">
    <source>
        <dbReference type="Proteomes" id="UP000430519"/>
    </source>
</evidence>
<dbReference type="Proteomes" id="UP000430519">
    <property type="component" value="Unassembled WGS sequence"/>
</dbReference>
<dbReference type="FunFam" id="3.30.70.270:FF:000001">
    <property type="entry name" value="Diguanylate cyclase domain protein"/>
    <property type="match status" value="1"/>
</dbReference>
<evidence type="ECO:0000256" key="1">
    <source>
        <dbReference type="SAM" id="Phobius"/>
    </source>
</evidence>
<dbReference type="SUPFAM" id="SSF55073">
    <property type="entry name" value="Nucleotide cyclase"/>
    <property type="match status" value="1"/>
</dbReference>
<dbReference type="EMBL" id="WVHK01000013">
    <property type="protein sequence ID" value="MXV19091.1"/>
    <property type="molecule type" value="Genomic_DNA"/>
</dbReference>
<proteinExistence type="predicted"/>
<evidence type="ECO:0000313" key="3">
    <source>
        <dbReference type="EMBL" id="MXV19091.1"/>
    </source>
</evidence>
<keyword evidence="4" id="KW-1185">Reference proteome</keyword>
<feature type="transmembrane region" description="Helical" evidence="1">
    <location>
        <begin position="127"/>
        <end position="147"/>
    </location>
</feature>
<dbReference type="NCBIfam" id="TIGR00254">
    <property type="entry name" value="GGDEF"/>
    <property type="match status" value="1"/>
</dbReference>
<dbReference type="SMART" id="SM00267">
    <property type="entry name" value="GGDEF"/>
    <property type="match status" value="1"/>
</dbReference>
<sequence length="358" mass="38668">MTPAPHSLSDAEFAFRRGSLLTVLGAVLVVSLVTLSVQAHWRFSVADQLLLTLLAAKNAALLAWLLRRPRAFRAVGLTELTIQACTAVPRVYSTLHSPPGYQGLGGYAVWMIFVYIVAFIVLPARQALLVSGAVFAGLLGVVTAYALDPATDPAMRVGLGNPLLQTMLMHATFIALLGWQQHLHGQFVRALLSARREATLAQLDDLTGLPNRRQLDRWLTGALEAREPLSVILLDLDHFKRVNDTFGHEVGDEVLRHVSGVLRGSVRGGERGGDRVGRWGGEEFLILVRGDQRAAQSITGRVRAQLADTRHPLVGAVTVSCGVAQALPGEAAHDLLRRADEALYAAKRAGRDTVEVAA</sequence>
<feature type="domain" description="GGDEF" evidence="2">
    <location>
        <begin position="227"/>
        <end position="358"/>
    </location>
</feature>
<keyword evidence="1" id="KW-0812">Transmembrane</keyword>
<feature type="transmembrane region" description="Helical" evidence="1">
    <location>
        <begin position="159"/>
        <end position="179"/>
    </location>
</feature>
<dbReference type="RefSeq" id="WP_160977503.1">
    <property type="nucleotide sequence ID" value="NZ_WVHK01000013.1"/>
</dbReference>
<name>A0A6I4YGF7_9DEIO</name>
<dbReference type="InterPro" id="IPR000160">
    <property type="entry name" value="GGDEF_dom"/>
</dbReference>
<evidence type="ECO:0000259" key="2">
    <source>
        <dbReference type="PROSITE" id="PS50887"/>
    </source>
</evidence>
<dbReference type="InterPro" id="IPR029787">
    <property type="entry name" value="Nucleotide_cyclase"/>
</dbReference>
<protein>
    <submittedName>
        <fullName evidence="3">Diguanylate cyclase</fullName>
    </submittedName>
</protein>
<dbReference type="Gene3D" id="3.30.70.270">
    <property type="match status" value="1"/>
</dbReference>
<feature type="transmembrane region" description="Helical" evidence="1">
    <location>
        <begin position="49"/>
        <end position="66"/>
    </location>
</feature>
<dbReference type="GO" id="GO:1902201">
    <property type="term" value="P:negative regulation of bacterial-type flagellum-dependent cell motility"/>
    <property type="evidence" value="ECO:0007669"/>
    <property type="project" value="TreeGrafter"/>
</dbReference>
<reference evidence="3 4" key="1">
    <citation type="submission" date="2019-11" db="EMBL/GenBank/DDBJ databases">
        <title>Genome sequence of Deinococcus xianganensis Y35, AI-2 producing algicidal bacterium, isolated from lake water.</title>
        <authorList>
            <person name="Li Y."/>
        </authorList>
    </citation>
    <scope>NUCLEOTIDE SEQUENCE [LARGE SCALE GENOMIC DNA]</scope>
    <source>
        <strain evidence="3 4">Y35</strain>
    </source>
</reference>
<dbReference type="Pfam" id="PF00990">
    <property type="entry name" value="GGDEF"/>
    <property type="match status" value="1"/>
</dbReference>
<keyword evidence="1" id="KW-0472">Membrane</keyword>
<feature type="transmembrane region" description="Helical" evidence="1">
    <location>
        <begin position="20"/>
        <end position="37"/>
    </location>
</feature>
<dbReference type="PROSITE" id="PS50887">
    <property type="entry name" value="GGDEF"/>
    <property type="match status" value="1"/>
</dbReference>
<feature type="transmembrane region" description="Helical" evidence="1">
    <location>
        <begin position="104"/>
        <end position="122"/>
    </location>
</feature>
<keyword evidence="1" id="KW-1133">Transmembrane helix</keyword>